<keyword evidence="5 7" id="KW-0472">Membrane</keyword>
<dbReference type="GO" id="GO:0005789">
    <property type="term" value="C:endoplasmic reticulum membrane"/>
    <property type="evidence" value="ECO:0007669"/>
    <property type="project" value="InterPro"/>
</dbReference>
<evidence type="ECO:0000256" key="7">
    <source>
        <dbReference type="SAM" id="Phobius"/>
    </source>
</evidence>
<dbReference type="Pfam" id="PF10204">
    <property type="entry name" value="DuoxA"/>
    <property type="match status" value="1"/>
</dbReference>
<protein>
    <submittedName>
        <fullName evidence="8">Uncharacterized protein</fullName>
    </submittedName>
</protein>
<name>A0A4Y2B730_ARAVE</name>
<feature type="transmembrane region" description="Helical" evidence="7">
    <location>
        <begin position="58"/>
        <end position="77"/>
    </location>
</feature>
<gene>
    <name evidence="8" type="ORF">AVEN_218786_1</name>
</gene>
<accession>A0A4Y2B730</accession>
<reference evidence="8 9" key="1">
    <citation type="journal article" date="2019" name="Sci. Rep.">
        <title>Orb-weaving spider Araneus ventricosus genome elucidates the spidroin gene catalogue.</title>
        <authorList>
            <person name="Kono N."/>
            <person name="Nakamura H."/>
            <person name="Ohtoshi R."/>
            <person name="Moran D.A.P."/>
            <person name="Shinohara A."/>
            <person name="Yoshida Y."/>
            <person name="Fujiwara M."/>
            <person name="Mori M."/>
            <person name="Tomita M."/>
            <person name="Arakawa K."/>
        </authorList>
    </citation>
    <scope>NUCLEOTIDE SEQUENCE [LARGE SCALE GENOMIC DNA]</scope>
</reference>
<proteinExistence type="inferred from homology"/>
<dbReference type="EMBL" id="BGPR01000051">
    <property type="protein sequence ID" value="GBL87096.1"/>
    <property type="molecule type" value="Genomic_DNA"/>
</dbReference>
<organism evidence="8 9">
    <name type="scientific">Araneus ventricosus</name>
    <name type="common">Orbweaver spider</name>
    <name type="synonym">Epeira ventricosa</name>
    <dbReference type="NCBI Taxonomy" id="182803"/>
    <lineage>
        <taxon>Eukaryota</taxon>
        <taxon>Metazoa</taxon>
        <taxon>Ecdysozoa</taxon>
        <taxon>Arthropoda</taxon>
        <taxon>Chelicerata</taxon>
        <taxon>Arachnida</taxon>
        <taxon>Araneae</taxon>
        <taxon>Araneomorphae</taxon>
        <taxon>Entelegynae</taxon>
        <taxon>Araneoidea</taxon>
        <taxon>Araneidae</taxon>
        <taxon>Araneus</taxon>
    </lineage>
</organism>
<evidence type="ECO:0000256" key="6">
    <source>
        <dbReference type="ARBA" id="ARBA00023180"/>
    </source>
</evidence>
<dbReference type="PANTHER" id="PTHR31158:SF10">
    <property type="entry name" value="LD27791P"/>
    <property type="match status" value="1"/>
</dbReference>
<dbReference type="OrthoDB" id="10042652at2759"/>
<evidence type="ECO:0000256" key="5">
    <source>
        <dbReference type="ARBA" id="ARBA00023136"/>
    </source>
</evidence>
<evidence type="ECO:0000256" key="3">
    <source>
        <dbReference type="ARBA" id="ARBA00022692"/>
    </source>
</evidence>
<dbReference type="GO" id="GO:0015031">
    <property type="term" value="P:protein transport"/>
    <property type="evidence" value="ECO:0007669"/>
    <property type="project" value="InterPro"/>
</dbReference>
<keyword evidence="4 7" id="KW-1133">Transmembrane helix</keyword>
<feature type="transmembrane region" description="Helical" evidence="7">
    <location>
        <begin position="33"/>
        <end position="51"/>
    </location>
</feature>
<evidence type="ECO:0000256" key="4">
    <source>
        <dbReference type="ARBA" id="ARBA00022989"/>
    </source>
</evidence>
<comment type="caution">
    <text evidence="8">The sequence shown here is derived from an EMBL/GenBank/DDBJ whole genome shotgun (WGS) entry which is preliminary data.</text>
</comment>
<evidence type="ECO:0000313" key="8">
    <source>
        <dbReference type="EMBL" id="GBL87096.1"/>
    </source>
</evidence>
<evidence type="ECO:0000256" key="2">
    <source>
        <dbReference type="ARBA" id="ARBA00009816"/>
    </source>
</evidence>
<dbReference type="AlphaFoldDB" id="A0A4Y2B730"/>
<dbReference type="InterPro" id="IPR018469">
    <property type="entry name" value="Dual_oxidase_maturation_fac"/>
</dbReference>
<comment type="similarity">
    <text evidence="2">Belongs to the DUOXA family.</text>
</comment>
<dbReference type="PANTHER" id="PTHR31158">
    <property type="entry name" value="DUAL OXIDASE 2"/>
    <property type="match status" value="1"/>
</dbReference>
<dbReference type="Proteomes" id="UP000499080">
    <property type="component" value="Unassembled WGS sequence"/>
</dbReference>
<keyword evidence="9" id="KW-1185">Reference proteome</keyword>
<evidence type="ECO:0000256" key="1">
    <source>
        <dbReference type="ARBA" id="ARBA00004141"/>
    </source>
</evidence>
<comment type="subcellular location">
    <subcellularLocation>
        <location evidence="1">Membrane</location>
        <topology evidence="1">Multi-pass membrane protein</topology>
    </subcellularLocation>
</comment>
<keyword evidence="3 7" id="KW-0812">Transmembrane</keyword>
<evidence type="ECO:0000313" key="9">
    <source>
        <dbReference type="Proteomes" id="UP000499080"/>
    </source>
</evidence>
<sequence length="128" mass="13834">MLRGWFDAFRVDGGPTLYSNANRTPVVEDIKNILIYVTFSTLFIAFLLIFPGIRKERFSTLITVTTSLVVGATILSLENDPTSYGRSIAPVISEVLGVKMLVVADGISGTVFKLLSFNKASGAGRSVT</sequence>
<keyword evidence="6" id="KW-0325">Glycoprotein</keyword>